<reference evidence="6 7" key="1">
    <citation type="submission" date="2017-10" db="EMBL/GenBank/DDBJ databases">
        <title>Bifidobacterium xylocopum sp. nov. and Bifidobacterium aemilianum sp. nov., from the carpenter bee (Xylocopa violacea) digestive tract.</title>
        <authorList>
            <person name="Alberoni D."/>
            <person name="Baffoni L."/>
            <person name="Di Gioia D."/>
            <person name="Gaggia F."/>
            <person name="Biavati B."/>
        </authorList>
    </citation>
    <scope>NUCLEOTIDE SEQUENCE [LARGE SCALE GENOMIC DNA]</scope>
    <source>
        <strain evidence="6 7">XV2</strain>
    </source>
</reference>
<dbReference type="Gene3D" id="2.60.40.740">
    <property type="match status" value="3"/>
</dbReference>
<dbReference type="Pfam" id="PF16364">
    <property type="entry name" value="Antigen_C"/>
    <property type="match status" value="1"/>
</dbReference>
<feature type="region of interest" description="Disordered" evidence="1">
    <location>
        <begin position="263"/>
        <end position="284"/>
    </location>
</feature>
<dbReference type="OrthoDB" id="3222861at2"/>
<evidence type="ECO:0000256" key="3">
    <source>
        <dbReference type="SAM" id="SignalP"/>
    </source>
</evidence>
<dbReference type="Pfam" id="PF17998">
    <property type="entry name" value="AgI_II_C2"/>
    <property type="match status" value="2"/>
</dbReference>
<protein>
    <submittedName>
        <fullName evidence="6">Peptidase</fullName>
    </submittedName>
</protein>
<gene>
    <name evidence="6" type="ORF">CRD59_06550</name>
</gene>
<dbReference type="Proteomes" id="UP000252345">
    <property type="component" value="Unassembled WGS sequence"/>
</dbReference>
<proteinExistence type="predicted"/>
<keyword evidence="2" id="KW-0812">Transmembrane</keyword>
<keyword evidence="2" id="KW-1133">Transmembrane helix</keyword>
<sequence>MKHSKRLIPAVAVLAAMAALASPTVAMAGIGSGGGGVGGGGGGALPGSDLLYLFDDNNYVTAPTQGWNDDSIEYAYKRILGSGGLTDTTHNRTVVYNACREAVTNAIADKSDGDANQARVIGVAATVTGGSFYGTNPGDFKSRFDKNWDYLAQDGMGNDLAGWDAAWVDRGKNKFYQQIAATGQAYPTGVQIVCVAANNKQPPRDYQLTVTTNQQSGGMAVGDTKPVHDLIHVSANGSPIRENLNADVILHYDGHPDGYAPAKESRKPVTVANEGDTQSPDFSPADLGMPYWLEGTYWFDVQIGKQQHMTNPVDTADRDAAEVFRISAVPPAAPVKTIDKGTSADSMVNHTHIESGTGRGGYEMTFTDALTPNGVPYAVSGMKVTDMTDHKDISAMFDISWNKQANTVTAAYKHSSYGMLPLDHVWAFDLDVTVSKPDFSKIEDQAKVDWNHEPSQHTERHEFPTWRPAPDKSWIIRNPATGQWEAVIDPDHTNATGADNHKFLDGDEVASVVNGTVAAHLIQAPRQLPLKDDWAKAAYLFKGPTDVSKIRVYEADASSDRKSSVSNIVNTGKDVTSQFDVTMSGTSVVASAKPDYLKSLRGLDKPKQLTLLVPGVVDFAHGKGAGQVRKDMGKAEGDELVFCQNPNGSDLTNAGSETVNEQQINTNQPRICGYIPPVHKDVVSEASQGGDQDSVDGKIVFPGQRVEYRLMTEPKLPGDLAYQVTRVAVTDTYSPYLKVDKQTLEVTDLVTGKFIPKSQYASKWSDESHSVQLIFSDAYVAANWRKGQNPRIIVRFEGTVADDAPKDTKVDNRWGLTLNNSLTPSNLVYNIPPDLKPGKQVTQQQASINIDGKTALLGDRLYYRITLDATKLTNPAYKVQRLGMVDAYDHEYLQLDEQNIQVLDTGTGQDVTKKLNIQVKDGVAYAFFKTVDTPVPATGETLKGDPQPTDLQEYSSRKLDPLKDPSIDQTVLKHAYQVVLPVTVIKVTDGHIVKNAATQITNDRKDVTNVVSNPLKPINPSKDVVVQVGGESMNKHQVYLNHQFLYQVDSSVLPPDRAYPVVTDWSISDSYPVDYDKPTGQWAVYATRDLLDASGKVVASKGMRIAGSGFNPKTVGGEMFTYKDEGGTFVIKATKRYLDLVSANNKAEQAWRGYVQMTRIKVGEHITNRFTETLNGVPRPSNPVETDTPDQTPSAQIIKYDVKSGVNDGDRNTPEQALHDAVDGTEIGFHIINTGKVSWEGALADLGDQTIAGSGVVEDIHFTGEWEGKDKILLKPGQEAEARGTLRGVKNGDHHTNRAHITVKPIVECPVEDDDPWDDIPGVQRPGPCFETPVVSNEDDWNGIRDPDLATTGVAVASILLMALGLGVVAASLLLAYRKANAHREETAEYAQKIFAQSLRKAGDDHTVTEHEVTERQSVDE</sequence>
<evidence type="ECO:0000313" key="6">
    <source>
        <dbReference type="EMBL" id="RBP98892.1"/>
    </source>
</evidence>
<feature type="domain" description="Adhesin isopeptide-forming adherence" evidence="5">
    <location>
        <begin position="837"/>
        <end position="1015"/>
    </location>
</feature>
<evidence type="ECO:0000256" key="2">
    <source>
        <dbReference type="SAM" id="Phobius"/>
    </source>
</evidence>
<keyword evidence="3" id="KW-0732">Signal</keyword>
<dbReference type="EMBL" id="PDCH01000016">
    <property type="protein sequence ID" value="RBP98892.1"/>
    <property type="molecule type" value="Genomic_DNA"/>
</dbReference>
<dbReference type="InterPro" id="IPR026345">
    <property type="entry name" value="Adh_isopep-form_adh_dom"/>
</dbReference>
<feature type="signal peptide" evidence="3">
    <location>
        <begin position="1"/>
        <end position="28"/>
    </location>
</feature>
<keyword evidence="7" id="KW-1185">Reference proteome</keyword>
<organism evidence="6 7">
    <name type="scientific">Bifidobacterium xylocopae</name>
    <dbReference type="NCBI Taxonomy" id="2493119"/>
    <lineage>
        <taxon>Bacteria</taxon>
        <taxon>Bacillati</taxon>
        <taxon>Actinomycetota</taxon>
        <taxon>Actinomycetes</taxon>
        <taxon>Bifidobacteriales</taxon>
        <taxon>Bifidobacteriaceae</taxon>
        <taxon>Bifidobacterium</taxon>
    </lineage>
</organism>
<evidence type="ECO:0000256" key="1">
    <source>
        <dbReference type="SAM" id="MobiDB-lite"/>
    </source>
</evidence>
<evidence type="ECO:0000313" key="7">
    <source>
        <dbReference type="Proteomes" id="UP000252345"/>
    </source>
</evidence>
<dbReference type="NCBIfam" id="TIGR04228">
    <property type="entry name" value="isopep_sspB_C2"/>
    <property type="match status" value="1"/>
</dbReference>
<name>A0A366KCD1_9BIFI</name>
<keyword evidence="2" id="KW-0472">Membrane</keyword>
<dbReference type="RefSeq" id="WP_113853894.1">
    <property type="nucleotide sequence ID" value="NZ_PDCH01000016.1"/>
</dbReference>
<comment type="caution">
    <text evidence="6">The sequence shown here is derived from an EMBL/GenBank/DDBJ whole genome shotgun (WGS) entry which is preliminary data.</text>
</comment>
<evidence type="ECO:0000259" key="5">
    <source>
        <dbReference type="Pfam" id="PF17998"/>
    </source>
</evidence>
<evidence type="ECO:0000259" key="4">
    <source>
        <dbReference type="Pfam" id="PF16364"/>
    </source>
</evidence>
<feature type="chain" id="PRO_5016893541" evidence="3">
    <location>
        <begin position="29"/>
        <end position="1421"/>
    </location>
</feature>
<feature type="domain" description="Cell surface antigen C-terminal" evidence="4">
    <location>
        <begin position="1019"/>
        <end position="1189"/>
    </location>
</feature>
<dbReference type="InterPro" id="IPR032300">
    <property type="entry name" value="Antigen_C"/>
</dbReference>
<feature type="domain" description="Adhesin isopeptide-forming adherence" evidence="5">
    <location>
        <begin position="686"/>
        <end position="830"/>
    </location>
</feature>
<feature type="transmembrane region" description="Helical" evidence="2">
    <location>
        <begin position="1354"/>
        <end position="1377"/>
    </location>
</feature>
<accession>A0A366KCD1</accession>